<protein>
    <submittedName>
        <fullName evidence="2">Uncharacterized protein</fullName>
    </submittedName>
</protein>
<feature type="region of interest" description="Disordered" evidence="1">
    <location>
        <begin position="110"/>
        <end position="142"/>
    </location>
</feature>
<name>A0A2T0FP30_9ASCO</name>
<dbReference type="GeneID" id="36518114"/>
<dbReference type="RefSeq" id="XP_024666691.1">
    <property type="nucleotide sequence ID" value="XM_024810923.1"/>
</dbReference>
<gene>
    <name evidence="2" type="ORF">B9G98_04366</name>
</gene>
<accession>A0A2T0FP30</accession>
<organism evidence="2 3">
    <name type="scientific">Wickerhamiella sorbophila</name>
    <dbReference type="NCBI Taxonomy" id="45607"/>
    <lineage>
        <taxon>Eukaryota</taxon>
        <taxon>Fungi</taxon>
        <taxon>Dikarya</taxon>
        <taxon>Ascomycota</taxon>
        <taxon>Saccharomycotina</taxon>
        <taxon>Dipodascomycetes</taxon>
        <taxon>Dipodascales</taxon>
        <taxon>Trichomonascaceae</taxon>
        <taxon>Wickerhamiella</taxon>
    </lineage>
</organism>
<keyword evidence="3" id="KW-1185">Reference proteome</keyword>
<comment type="caution">
    <text evidence="2">The sequence shown here is derived from an EMBL/GenBank/DDBJ whole genome shotgun (WGS) entry which is preliminary data.</text>
</comment>
<evidence type="ECO:0000313" key="2">
    <source>
        <dbReference type="EMBL" id="PRT56746.1"/>
    </source>
</evidence>
<dbReference type="Proteomes" id="UP000238350">
    <property type="component" value="Unassembled WGS sequence"/>
</dbReference>
<evidence type="ECO:0000256" key="1">
    <source>
        <dbReference type="SAM" id="MobiDB-lite"/>
    </source>
</evidence>
<reference evidence="2 3" key="1">
    <citation type="submission" date="2017-04" db="EMBL/GenBank/DDBJ databases">
        <title>Genome sequencing of [Candida] sorbophila.</title>
        <authorList>
            <person name="Ahn J.O."/>
        </authorList>
    </citation>
    <scope>NUCLEOTIDE SEQUENCE [LARGE SCALE GENOMIC DNA]</scope>
    <source>
        <strain evidence="2 3">DS02</strain>
    </source>
</reference>
<dbReference type="Gene3D" id="6.20.50.20">
    <property type="match status" value="1"/>
</dbReference>
<evidence type="ECO:0000313" key="3">
    <source>
        <dbReference type="Proteomes" id="UP000238350"/>
    </source>
</evidence>
<proteinExistence type="predicted"/>
<dbReference type="EMBL" id="NDIQ01000022">
    <property type="protein sequence ID" value="PRT56746.1"/>
    <property type="molecule type" value="Genomic_DNA"/>
</dbReference>
<dbReference type="AlphaFoldDB" id="A0A2T0FP30"/>
<sequence>MDASHLRRSARVLLGSPLSRVYLSQASNQEGQKDTLVCNDCCQLQIPGMTCSVRTIGLLGNKASRKRQLARIHRYLANVSNKTGKFTGEVGKKYLITCWSCGNISKTPYRRSQRSNTKAVMPSTIGRNKKNNAKTKSTASEHKLPKQGLSLSDFLL</sequence>